<reference evidence="2" key="1">
    <citation type="submission" date="2021-01" db="EMBL/GenBank/DDBJ databases">
        <authorList>
            <person name="Zahm M."/>
            <person name="Roques C."/>
            <person name="Cabau C."/>
            <person name="Klopp C."/>
            <person name="Donnadieu C."/>
            <person name="Jouanno E."/>
            <person name="Lampietro C."/>
            <person name="Louis A."/>
            <person name="Herpin A."/>
            <person name="Echchiki A."/>
            <person name="Berthelot C."/>
            <person name="Parey E."/>
            <person name="Roest-Crollius H."/>
            <person name="Braasch I."/>
            <person name="Postlethwait J."/>
            <person name="Bobe J."/>
            <person name="Montfort J."/>
            <person name="Bouchez O."/>
            <person name="Begum T."/>
            <person name="Mejri S."/>
            <person name="Adams A."/>
            <person name="Chen W.-J."/>
            <person name="Guiguen Y."/>
        </authorList>
    </citation>
    <scope>NUCLEOTIDE SEQUENCE</scope>
    <source>
        <tissue evidence="2">Blood</tissue>
    </source>
</reference>
<protein>
    <recommendedName>
        <fullName evidence="1">FBA domain-containing protein</fullName>
    </recommendedName>
</protein>
<dbReference type="GO" id="GO:0019005">
    <property type="term" value="C:SCF ubiquitin ligase complex"/>
    <property type="evidence" value="ECO:0007669"/>
    <property type="project" value="TreeGrafter"/>
</dbReference>
<dbReference type="InterPro" id="IPR007397">
    <property type="entry name" value="F-box-assoc_dom"/>
</dbReference>
<dbReference type="Pfam" id="PF04300">
    <property type="entry name" value="FBA"/>
    <property type="match status" value="1"/>
</dbReference>
<gene>
    <name evidence="2" type="ORF">AGOR_G00031790</name>
</gene>
<dbReference type="FunFam" id="2.60.120.260:FF:000012">
    <property type="entry name" value="F-box only protein 2"/>
    <property type="match status" value="1"/>
</dbReference>
<evidence type="ECO:0000313" key="3">
    <source>
        <dbReference type="Proteomes" id="UP000829720"/>
    </source>
</evidence>
<organism evidence="2 3">
    <name type="scientific">Albula goreensis</name>
    <dbReference type="NCBI Taxonomy" id="1534307"/>
    <lineage>
        <taxon>Eukaryota</taxon>
        <taxon>Metazoa</taxon>
        <taxon>Chordata</taxon>
        <taxon>Craniata</taxon>
        <taxon>Vertebrata</taxon>
        <taxon>Euteleostomi</taxon>
        <taxon>Actinopterygii</taxon>
        <taxon>Neopterygii</taxon>
        <taxon>Teleostei</taxon>
        <taxon>Albuliformes</taxon>
        <taxon>Albulidae</taxon>
        <taxon>Albula</taxon>
    </lineage>
</organism>
<feature type="domain" description="FBA" evidence="1">
    <location>
        <begin position="32"/>
        <end position="230"/>
    </location>
</feature>
<dbReference type="SUPFAM" id="SSF49785">
    <property type="entry name" value="Galactose-binding domain-like"/>
    <property type="match status" value="1"/>
</dbReference>
<dbReference type="PROSITE" id="PS51114">
    <property type="entry name" value="FBA"/>
    <property type="match status" value="1"/>
</dbReference>
<dbReference type="GO" id="GO:0006516">
    <property type="term" value="P:glycoprotein catabolic process"/>
    <property type="evidence" value="ECO:0007669"/>
    <property type="project" value="TreeGrafter"/>
</dbReference>
<comment type="caution">
    <text evidence="2">The sequence shown here is derived from an EMBL/GenBank/DDBJ whole genome shotgun (WGS) entry which is preliminary data.</text>
</comment>
<dbReference type="InterPro" id="IPR008979">
    <property type="entry name" value="Galactose-bd-like_sf"/>
</dbReference>
<dbReference type="OrthoDB" id="1107553at2759"/>
<dbReference type="Proteomes" id="UP000829720">
    <property type="component" value="Unassembled WGS sequence"/>
</dbReference>
<accession>A0A8T3E3M5</accession>
<evidence type="ECO:0000259" key="1">
    <source>
        <dbReference type="PROSITE" id="PS51114"/>
    </source>
</evidence>
<keyword evidence="3" id="KW-1185">Reference proteome</keyword>
<dbReference type="InterPro" id="IPR039752">
    <property type="entry name" value="F-box_only"/>
</dbReference>
<dbReference type="GO" id="GO:0061630">
    <property type="term" value="F:ubiquitin protein ligase activity"/>
    <property type="evidence" value="ECO:0007669"/>
    <property type="project" value="TreeGrafter"/>
</dbReference>
<dbReference type="EMBL" id="JAERUA010000002">
    <property type="protein sequence ID" value="KAI1903882.1"/>
    <property type="molecule type" value="Genomic_DNA"/>
</dbReference>
<dbReference type="Gene3D" id="2.60.120.260">
    <property type="entry name" value="Galactose-binding domain-like"/>
    <property type="match status" value="1"/>
</dbReference>
<evidence type="ECO:0000313" key="2">
    <source>
        <dbReference type="EMBL" id="KAI1903882.1"/>
    </source>
</evidence>
<dbReference type="GO" id="GO:0036503">
    <property type="term" value="P:ERAD pathway"/>
    <property type="evidence" value="ECO:0007669"/>
    <property type="project" value="TreeGrafter"/>
</dbReference>
<dbReference type="SMART" id="SM01198">
    <property type="entry name" value="FBA"/>
    <property type="match status" value="1"/>
</dbReference>
<sequence>MAASEWKKKLQLEWSLEGKSIPMPDTVDWKKVYEKKPFGRNLLKNPAPHGLSHCTPPPEPEPAGMFGAEPPRLEPEGDFTHWKTSKEVLPYDTSGIPPGAVVCQLPQFSWFSLEQTVDLKAEGLWDELLDQFQPDISIQDWYEENQLHQRIYELQVRLLGPDGQTVVQEHRFTPEEDTSSFAHTWKQVSHVFSSYGPGVRYVQYLHRMKNMNMVNFRATLVTDSSITVQATTSTPP</sequence>
<name>A0A8T3E3M5_9TELE</name>
<proteinExistence type="predicted"/>
<dbReference type="GO" id="GO:0031146">
    <property type="term" value="P:SCF-dependent proteasomal ubiquitin-dependent protein catabolic process"/>
    <property type="evidence" value="ECO:0007669"/>
    <property type="project" value="TreeGrafter"/>
</dbReference>
<dbReference type="AlphaFoldDB" id="A0A8T3E3M5"/>
<dbReference type="GO" id="GO:0005737">
    <property type="term" value="C:cytoplasm"/>
    <property type="evidence" value="ECO:0007669"/>
    <property type="project" value="TreeGrafter"/>
</dbReference>
<dbReference type="PANTHER" id="PTHR12125">
    <property type="entry name" value="F-BOX ONLY PROTEIN 6-LIKE PROTEIN"/>
    <property type="match status" value="1"/>
</dbReference>
<dbReference type="PANTHER" id="PTHR12125:SF1">
    <property type="entry name" value="F-BOX ONLY PROTEIN 50"/>
    <property type="match status" value="1"/>
</dbReference>